<accession>A0ABY2KMM0</accession>
<organism evidence="1 2">
    <name type="scientific">Pseudotabrizicola sediminis</name>
    <dbReference type="NCBI Taxonomy" id="2486418"/>
    <lineage>
        <taxon>Bacteria</taxon>
        <taxon>Pseudomonadati</taxon>
        <taxon>Pseudomonadota</taxon>
        <taxon>Alphaproteobacteria</taxon>
        <taxon>Rhodobacterales</taxon>
        <taxon>Paracoccaceae</taxon>
        <taxon>Pseudotabrizicola</taxon>
    </lineage>
</organism>
<evidence type="ECO:0000313" key="1">
    <source>
        <dbReference type="EMBL" id="TGD43804.1"/>
    </source>
</evidence>
<proteinExistence type="predicted"/>
<dbReference type="RefSeq" id="WP_135429824.1">
    <property type="nucleotide sequence ID" value="NZ_RPEM01000004.1"/>
</dbReference>
<protein>
    <submittedName>
        <fullName evidence="1">Flagellar biosynthesis protein FlgL</fullName>
    </submittedName>
</protein>
<name>A0ABY2KMM0_9RHOB</name>
<evidence type="ECO:0000313" key="2">
    <source>
        <dbReference type="Proteomes" id="UP000297741"/>
    </source>
</evidence>
<keyword evidence="1" id="KW-0966">Cell projection</keyword>
<reference evidence="1 2" key="1">
    <citation type="submission" date="2018-11" db="EMBL/GenBank/DDBJ databases">
        <title>Tabrizicola sp. isolated from sediment of alpine lake.</title>
        <authorList>
            <person name="Liu Z."/>
        </authorList>
    </citation>
    <scope>NUCLEOTIDE SEQUENCE [LARGE SCALE GENOMIC DNA]</scope>
    <source>
        <strain evidence="1 2">DRYC-M-16</strain>
    </source>
</reference>
<dbReference type="EMBL" id="RPEM01000004">
    <property type="protein sequence ID" value="TGD43804.1"/>
    <property type="molecule type" value="Genomic_DNA"/>
</dbReference>
<keyword evidence="1" id="KW-0969">Cilium</keyword>
<dbReference type="SUPFAM" id="SSF64518">
    <property type="entry name" value="Phase 1 flagellin"/>
    <property type="match status" value="1"/>
</dbReference>
<dbReference type="Proteomes" id="UP000297741">
    <property type="component" value="Unassembled WGS sequence"/>
</dbReference>
<keyword evidence="1" id="KW-0282">Flagellum</keyword>
<gene>
    <name evidence="1" type="ORF">EEB11_07395</name>
</gene>
<sequence length="334" mass="34916">MTMISAGDLAQSLLLKSQTSRLKGDLGRLTEEFASGRISDVAATLNGDLTRLTSVSRDRTMTKGYQSAAREAAAHSAAMQSALATVAATTKAMVAPLLTASQLSTEDNVALTGVDARGRLDTVLASMNVTSGGRSLFSGQAINQPSVAGADTILPALRAELVGATTAQEAMDRISNWFDDPAGYRALAYQGGVPLGSVAVSATDRVWLAVTAEDPAFRAMLKGMTAAALLGDPASPLPATETKKLARLSAEALLTGNDDMTTLAAQLGISEGRIEAAQSRNAVDLLAQEMAQGDLVRSDPERLAIELEAVQTNLESLYAITARLSRMSLTDFLR</sequence>
<keyword evidence="2" id="KW-1185">Reference proteome</keyword>
<comment type="caution">
    <text evidence="1">The sequence shown here is derived from an EMBL/GenBank/DDBJ whole genome shotgun (WGS) entry which is preliminary data.</text>
</comment>